<feature type="signal peptide" evidence="1">
    <location>
        <begin position="1"/>
        <end position="20"/>
    </location>
</feature>
<dbReference type="AlphaFoldDB" id="A0A9P4NDW7"/>
<gene>
    <name evidence="2" type="ORF">EJ08DRAFT_666840</name>
</gene>
<feature type="chain" id="PRO_5040270090" evidence="1">
    <location>
        <begin position="21"/>
        <end position="159"/>
    </location>
</feature>
<sequence>MRFITTLLRGSLALAALVAAIPIAKTIKPQLSITWPKNGDVAQILYCFRNEKSAEELAPIMDQAVAKWTTALGDHAAVKFIDIDAPGTPDEDREYCQFEYDKEWNNVIPADTLVIKYEENKGGYFAEAGYKPPVGDDLWDKGSAIALLDQLQFRDVQDP</sequence>
<evidence type="ECO:0000313" key="2">
    <source>
        <dbReference type="EMBL" id="KAF2415679.1"/>
    </source>
</evidence>
<keyword evidence="1" id="KW-0732">Signal</keyword>
<reference evidence="2" key="1">
    <citation type="journal article" date="2020" name="Stud. Mycol.">
        <title>101 Dothideomycetes genomes: a test case for predicting lifestyles and emergence of pathogens.</title>
        <authorList>
            <person name="Haridas S."/>
            <person name="Albert R."/>
            <person name="Binder M."/>
            <person name="Bloem J."/>
            <person name="Labutti K."/>
            <person name="Salamov A."/>
            <person name="Andreopoulos B."/>
            <person name="Baker S."/>
            <person name="Barry K."/>
            <person name="Bills G."/>
            <person name="Bluhm B."/>
            <person name="Cannon C."/>
            <person name="Castanera R."/>
            <person name="Culley D."/>
            <person name="Daum C."/>
            <person name="Ezra D."/>
            <person name="Gonzalez J."/>
            <person name="Henrissat B."/>
            <person name="Kuo A."/>
            <person name="Liang C."/>
            <person name="Lipzen A."/>
            <person name="Lutzoni F."/>
            <person name="Magnuson J."/>
            <person name="Mondo S."/>
            <person name="Nolan M."/>
            <person name="Ohm R."/>
            <person name="Pangilinan J."/>
            <person name="Park H.-J."/>
            <person name="Ramirez L."/>
            <person name="Alfaro M."/>
            <person name="Sun H."/>
            <person name="Tritt A."/>
            <person name="Yoshinaga Y."/>
            <person name="Zwiers L.-H."/>
            <person name="Turgeon B."/>
            <person name="Goodwin S."/>
            <person name="Spatafora J."/>
            <person name="Crous P."/>
            <person name="Grigoriev I."/>
        </authorList>
    </citation>
    <scope>NUCLEOTIDE SEQUENCE</scope>
    <source>
        <strain evidence="2">CBS 130266</strain>
    </source>
</reference>
<evidence type="ECO:0000256" key="1">
    <source>
        <dbReference type="SAM" id="SignalP"/>
    </source>
</evidence>
<dbReference type="Proteomes" id="UP000800235">
    <property type="component" value="Unassembled WGS sequence"/>
</dbReference>
<keyword evidence="3" id="KW-1185">Reference proteome</keyword>
<evidence type="ECO:0000313" key="3">
    <source>
        <dbReference type="Proteomes" id="UP000800235"/>
    </source>
</evidence>
<dbReference type="EMBL" id="MU007187">
    <property type="protein sequence ID" value="KAF2415679.1"/>
    <property type="molecule type" value="Genomic_DNA"/>
</dbReference>
<name>A0A9P4NDW7_9PEZI</name>
<protein>
    <submittedName>
        <fullName evidence="2">Uncharacterized protein</fullName>
    </submittedName>
</protein>
<comment type="caution">
    <text evidence="2">The sequence shown here is derived from an EMBL/GenBank/DDBJ whole genome shotgun (WGS) entry which is preliminary data.</text>
</comment>
<accession>A0A9P4NDW7</accession>
<proteinExistence type="predicted"/>
<organism evidence="2 3">
    <name type="scientific">Tothia fuscella</name>
    <dbReference type="NCBI Taxonomy" id="1048955"/>
    <lineage>
        <taxon>Eukaryota</taxon>
        <taxon>Fungi</taxon>
        <taxon>Dikarya</taxon>
        <taxon>Ascomycota</taxon>
        <taxon>Pezizomycotina</taxon>
        <taxon>Dothideomycetes</taxon>
        <taxon>Pleosporomycetidae</taxon>
        <taxon>Venturiales</taxon>
        <taxon>Cylindrosympodiaceae</taxon>
        <taxon>Tothia</taxon>
    </lineage>
</organism>